<comment type="cofactor">
    <cofactor evidence="13">
        <name>[2Fe-2S] cluster</name>
        <dbReference type="ChEBI" id="CHEBI:190135"/>
    </cofactor>
</comment>
<dbReference type="AlphaFoldDB" id="A0A699ZCA4"/>
<dbReference type="InterPro" id="IPR036318">
    <property type="entry name" value="FAD-bd_PCMH-like_sf"/>
</dbReference>
<dbReference type="GO" id="GO:0071949">
    <property type="term" value="F:FAD binding"/>
    <property type="evidence" value="ECO:0007669"/>
    <property type="project" value="InterPro"/>
</dbReference>
<feature type="binding site" evidence="18">
    <location>
        <position position="18"/>
    </location>
    <ligand>
        <name>[2Fe-2S] cluster</name>
        <dbReference type="ChEBI" id="CHEBI:190135"/>
        <label>1</label>
    </ligand>
</feature>
<dbReference type="SUPFAM" id="SSF56003">
    <property type="entry name" value="Molybdenum cofactor-binding domain"/>
    <property type="match status" value="1"/>
</dbReference>
<evidence type="ECO:0000256" key="7">
    <source>
        <dbReference type="ARBA" id="ARBA00022723"/>
    </source>
</evidence>
<dbReference type="GO" id="GO:0051537">
    <property type="term" value="F:2 iron, 2 sulfur cluster binding"/>
    <property type="evidence" value="ECO:0007669"/>
    <property type="project" value="UniProtKB-KW"/>
</dbReference>
<dbReference type="SUPFAM" id="SSF56176">
    <property type="entry name" value="FAD-binding/transporter-associated domain-like"/>
    <property type="match status" value="1"/>
</dbReference>
<feature type="binding site" evidence="17">
    <location>
        <position position="223"/>
    </location>
    <ligand>
        <name>FAD</name>
        <dbReference type="ChEBI" id="CHEBI:57692"/>
    </ligand>
</feature>
<dbReference type="InterPro" id="IPR008274">
    <property type="entry name" value="AldOxase/xan_DH_MoCoBD1"/>
</dbReference>
<feature type="binding site" evidence="18">
    <location>
        <position position="661"/>
    </location>
    <ligand>
        <name>Mo-molybdopterin</name>
        <dbReference type="ChEBI" id="CHEBI:71302"/>
    </ligand>
    <ligandPart>
        <name>Mo</name>
        <dbReference type="ChEBI" id="CHEBI:28685"/>
    </ligandPart>
</feature>
<protein>
    <recommendedName>
        <fullName evidence="3">xanthine dehydrogenase</fullName>
        <ecNumber evidence="3">1.17.1.4</ecNumber>
    </recommendedName>
</protein>
<feature type="binding site" evidence="17">
    <location>
        <position position="665"/>
    </location>
    <ligand>
        <name>substrate</name>
    </ligand>
</feature>
<feature type="binding site" evidence="18">
    <location>
        <position position="630"/>
    </location>
    <ligand>
        <name>Mo-molybdopterin</name>
        <dbReference type="ChEBI" id="CHEBI:71302"/>
    </ligand>
    <ligandPart>
        <name>Mo</name>
        <dbReference type="ChEBI" id="CHEBI:28685"/>
    </ligandPart>
</feature>
<dbReference type="Proteomes" id="UP000485058">
    <property type="component" value="Unassembled WGS sequence"/>
</dbReference>
<dbReference type="SMART" id="SM01092">
    <property type="entry name" value="CO_deh_flav_C"/>
    <property type="match status" value="1"/>
</dbReference>
<dbReference type="GO" id="GO:0005506">
    <property type="term" value="F:iron ion binding"/>
    <property type="evidence" value="ECO:0007669"/>
    <property type="project" value="InterPro"/>
</dbReference>
<comment type="cofactor">
    <cofactor evidence="18">
        <name>Mo-molybdopterin</name>
        <dbReference type="ChEBI" id="CHEBI:71302"/>
    </cofactor>
    <text evidence="18">Binds 1 Mo-molybdopterin (Mo-MPT) cofactor per subunit.</text>
</comment>
<feature type="binding site" evidence="17">
    <location>
        <begin position="120"/>
        <end position="127"/>
    </location>
    <ligand>
        <name>FAD</name>
        <dbReference type="ChEBI" id="CHEBI:57692"/>
    </ligand>
</feature>
<dbReference type="Gene3D" id="3.90.1170.50">
    <property type="entry name" value="Aldehyde oxidase/xanthine dehydrogenase, a/b hammerhead"/>
    <property type="match status" value="1"/>
</dbReference>
<comment type="catalytic activity">
    <reaction evidence="15">
        <text>hypoxanthine + NAD(+) + H2O = xanthine + NADH + H(+)</text>
        <dbReference type="Rhea" id="RHEA:24670"/>
        <dbReference type="ChEBI" id="CHEBI:15377"/>
        <dbReference type="ChEBI" id="CHEBI:15378"/>
        <dbReference type="ChEBI" id="CHEBI:17368"/>
        <dbReference type="ChEBI" id="CHEBI:17712"/>
        <dbReference type="ChEBI" id="CHEBI:57540"/>
        <dbReference type="ChEBI" id="CHEBI:57945"/>
        <dbReference type="EC" id="1.17.1.4"/>
    </reaction>
</comment>
<evidence type="ECO:0000256" key="13">
    <source>
        <dbReference type="ARBA" id="ARBA00034078"/>
    </source>
</evidence>
<dbReference type="FunFam" id="3.30.365.10:FF:000003">
    <property type="entry name" value="Aldehyde oxidase 1"/>
    <property type="match status" value="1"/>
</dbReference>
<dbReference type="Gene3D" id="1.10.150.120">
    <property type="entry name" value="[2Fe-2S]-binding domain"/>
    <property type="match status" value="1"/>
</dbReference>
<evidence type="ECO:0000256" key="3">
    <source>
        <dbReference type="ARBA" id="ARBA00013123"/>
    </source>
</evidence>
<dbReference type="Gene3D" id="3.30.43.10">
    <property type="entry name" value="Uridine Diphospho-n-acetylenolpyruvylglucosamine Reductase, domain 2"/>
    <property type="match status" value="1"/>
</dbReference>
<evidence type="ECO:0000256" key="6">
    <source>
        <dbReference type="ARBA" id="ARBA00022714"/>
    </source>
</evidence>
<dbReference type="Gene3D" id="3.10.20.30">
    <property type="match status" value="1"/>
</dbReference>
<keyword evidence="6 18" id="KW-0001">2Fe-2S</keyword>
<dbReference type="SMART" id="SM01008">
    <property type="entry name" value="Ald_Xan_dh_C"/>
    <property type="match status" value="1"/>
</dbReference>
<evidence type="ECO:0000313" key="20">
    <source>
        <dbReference type="EMBL" id="GFH19375.1"/>
    </source>
</evidence>
<dbReference type="InterPro" id="IPR037165">
    <property type="entry name" value="AldOxase/xan_DH_Mopterin-bd_sf"/>
</dbReference>
<feature type="binding site" evidence="17">
    <location>
        <position position="743"/>
    </location>
    <ligand>
        <name>substrate</name>
    </ligand>
</feature>
<dbReference type="PIRSF" id="PIRSF000127">
    <property type="entry name" value="Xanthine_DH"/>
    <property type="match status" value="1"/>
</dbReference>
<evidence type="ECO:0000256" key="4">
    <source>
        <dbReference type="ARBA" id="ARBA00022505"/>
    </source>
</evidence>
<dbReference type="GO" id="GO:0004854">
    <property type="term" value="F:xanthine dehydrogenase activity"/>
    <property type="evidence" value="ECO:0007669"/>
    <property type="project" value="UniProtKB-EC"/>
</dbReference>
<feature type="binding site" evidence="17">
    <location>
        <position position="777"/>
    </location>
    <ligand>
        <name>substrate</name>
    </ligand>
</feature>
<dbReference type="InterPro" id="IPR005107">
    <property type="entry name" value="CO_DH_flav_C"/>
</dbReference>
<comment type="caution">
    <text evidence="20">The sequence shown here is derived from an EMBL/GenBank/DDBJ whole genome shotgun (WGS) entry which is preliminary data.</text>
</comment>
<evidence type="ECO:0000256" key="11">
    <source>
        <dbReference type="ARBA" id="ARBA00023014"/>
    </source>
</evidence>
<keyword evidence="21" id="KW-1185">Reference proteome</keyword>
<comment type="catalytic activity">
    <reaction evidence="14">
        <text>xanthine + NAD(+) + H2O = urate + NADH + H(+)</text>
        <dbReference type="Rhea" id="RHEA:16669"/>
        <dbReference type="ChEBI" id="CHEBI:15377"/>
        <dbReference type="ChEBI" id="CHEBI:15378"/>
        <dbReference type="ChEBI" id="CHEBI:17712"/>
        <dbReference type="ChEBI" id="CHEBI:17775"/>
        <dbReference type="ChEBI" id="CHEBI:57540"/>
        <dbReference type="ChEBI" id="CHEBI:57945"/>
        <dbReference type="EC" id="1.17.1.4"/>
    </reaction>
</comment>
<evidence type="ECO:0000256" key="17">
    <source>
        <dbReference type="PIRSR" id="PIRSR000127-2"/>
    </source>
</evidence>
<organism evidence="20 21">
    <name type="scientific">Haematococcus lacustris</name>
    <name type="common">Green alga</name>
    <name type="synonym">Haematococcus pluvialis</name>
    <dbReference type="NCBI Taxonomy" id="44745"/>
    <lineage>
        <taxon>Eukaryota</taxon>
        <taxon>Viridiplantae</taxon>
        <taxon>Chlorophyta</taxon>
        <taxon>core chlorophytes</taxon>
        <taxon>Chlorophyceae</taxon>
        <taxon>CS clade</taxon>
        <taxon>Chlamydomonadales</taxon>
        <taxon>Haematococcaceae</taxon>
        <taxon>Haematococcus</taxon>
    </lineage>
</organism>
<evidence type="ECO:0000259" key="19">
    <source>
        <dbReference type="PROSITE" id="PS51387"/>
    </source>
</evidence>
<dbReference type="PANTHER" id="PTHR45444:SF3">
    <property type="entry name" value="XANTHINE DEHYDROGENASE"/>
    <property type="match status" value="1"/>
</dbReference>
<feature type="binding site" evidence="17">
    <location>
        <position position="285"/>
    </location>
    <ligand>
        <name>FAD</name>
        <dbReference type="ChEBI" id="CHEBI:57692"/>
    </ligand>
</feature>
<keyword evidence="12" id="KW-0520">NAD</keyword>
<dbReference type="Pfam" id="PF01799">
    <property type="entry name" value="Fer2_2"/>
    <property type="match status" value="1"/>
</dbReference>
<comment type="cofactor">
    <cofactor evidence="1 17">
        <name>FAD</name>
        <dbReference type="ChEBI" id="CHEBI:57692"/>
    </cofactor>
</comment>
<evidence type="ECO:0000256" key="1">
    <source>
        <dbReference type="ARBA" id="ARBA00001974"/>
    </source>
</evidence>
<feature type="binding site" evidence="18">
    <location>
        <position position="936"/>
    </location>
    <ligand>
        <name>Mo-molybdopterin</name>
        <dbReference type="ChEBI" id="CHEBI:71302"/>
    </ligand>
    <ligandPart>
        <name>Mo</name>
        <dbReference type="ChEBI" id="CHEBI:28685"/>
    </ligandPart>
</feature>
<evidence type="ECO:0000256" key="16">
    <source>
        <dbReference type="PIRSR" id="PIRSR000127-1"/>
    </source>
</evidence>
<feature type="binding site" evidence="17">
    <location>
        <position position="267"/>
    </location>
    <ligand>
        <name>FAD</name>
        <dbReference type="ChEBI" id="CHEBI:57692"/>
    </ligand>
</feature>
<keyword evidence="11 18" id="KW-0411">Iron-sulfur</keyword>
<dbReference type="SUPFAM" id="SSF55447">
    <property type="entry name" value="CO dehydrogenase flavoprotein C-terminal domain-like"/>
    <property type="match status" value="1"/>
</dbReference>
<comment type="cofactor">
    <cofactor evidence="18">
        <name>[2Fe-2S] cluster</name>
        <dbReference type="ChEBI" id="CHEBI:190135"/>
    </cofactor>
    <text evidence="18">Binds 2 [2Fe-2S] clusters.</text>
</comment>
<name>A0A699ZCA4_HAELA</name>
<dbReference type="InterPro" id="IPR002346">
    <property type="entry name" value="Mopterin_DH_FAD-bd"/>
</dbReference>
<dbReference type="FunFam" id="3.30.365.10:FF:000001">
    <property type="entry name" value="Xanthine dehydrogenase oxidase"/>
    <property type="match status" value="1"/>
</dbReference>
<dbReference type="InterPro" id="IPR046867">
    <property type="entry name" value="AldOxase/xan_DH_MoCoBD2"/>
</dbReference>
<evidence type="ECO:0000256" key="12">
    <source>
        <dbReference type="ARBA" id="ARBA00023027"/>
    </source>
</evidence>
<feature type="domain" description="FAD-binding PCMH-type" evidence="19">
    <location>
        <begin position="92"/>
        <end position="277"/>
    </location>
</feature>
<evidence type="ECO:0000313" key="21">
    <source>
        <dbReference type="Proteomes" id="UP000485058"/>
    </source>
</evidence>
<dbReference type="FunFam" id="3.90.1170.50:FF:000001">
    <property type="entry name" value="Aldehyde oxidase 1"/>
    <property type="match status" value="1"/>
</dbReference>
<evidence type="ECO:0000256" key="5">
    <source>
        <dbReference type="ARBA" id="ARBA00022630"/>
    </source>
</evidence>
<evidence type="ECO:0000256" key="2">
    <source>
        <dbReference type="ARBA" id="ARBA00006849"/>
    </source>
</evidence>
<evidence type="ECO:0000256" key="8">
    <source>
        <dbReference type="ARBA" id="ARBA00022827"/>
    </source>
</evidence>
<feature type="binding site" evidence="17">
    <location>
        <position position="200"/>
    </location>
    <ligand>
        <name>FAD</name>
        <dbReference type="ChEBI" id="CHEBI:57692"/>
    </ligand>
</feature>
<feature type="binding site" evidence="18">
    <location>
        <position position="61"/>
    </location>
    <ligand>
        <name>[2Fe-2S] cluster</name>
        <dbReference type="ChEBI" id="CHEBI:190135"/>
        <label>2</label>
    </ligand>
</feature>
<evidence type="ECO:0000256" key="14">
    <source>
        <dbReference type="ARBA" id="ARBA00049017"/>
    </source>
</evidence>
<reference evidence="20 21" key="1">
    <citation type="submission" date="2020-02" db="EMBL/GenBank/DDBJ databases">
        <title>Draft genome sequence of Haematococcus lacustris strain NIES-144.</title>
        <authorList>
            <person name="Morimoto D."/>
            <person name="Nakagawa S."/>
            <person name="Yoshida T."/>
            <person name="Sawayama S."/>
        </authorList>
    </citation>
    <scope>NUCLEOTIDE SEQUENCE [LARGE SCALE GENOMIC DNA]</scope>
    <source>
        <strain evidence="20 21">NIES-144</strain>
    </source>
</reference>
<dbReference type="SUPFAM" id="SSF47741">
    <property type="entry name" value="CO dehydrogenase ISP C-domain like"/>
    <property type="match status" value="1"/>
</dbReference>
<feature type="active site" description="Proton acceptor" evidence="16">
    <location>
        <position position="1122"/>
    </location>
</feature>
<keyword evidence="7 18" id="KW-0479">Metal-binding</keyword>
<keyword evidence="8 17" id="KW-0274">FAD</keyword>
<evidence type="ECO:0000256" key="9">
    <source>
        <dbReference type="ARBA" id="ARBA00023002"/>
    </source>
</evidence>
<dbReference type="InterPro" id="IPR016169">
    <property type="entry name" value="FAD-bd_PCMH_sub2"/>
</dbReference>
<dbReference type="InterPro" id="IPR016167">
    <property type="entry name" value="FAD-bd_PCMH_sub1"/>
</dbReference>
<dbReference type="FunFam" id="3.30.465.10:FF:000004">
    <property type="entry name" value="Xanthine dehydrogenase/oxidase"/>
    <property type="match status" value="1"/>
</dbReference>
<dbReference type="SUPFAM" id="SSF54665">
    <property type="entry name" value="CO dehydrogenase molybdoprotein N-domain-like"/>
    <property type="match status" value="1"/>
</dbReference>
<dbReference type="InterPro" id="IPR016208">
    <property type="entry name" value="Ald_Oxase/xanthine_DH-like"/>
</dbReference>
<gene>
    <name evidence="20" type="ORF">HaLaN_16315</name>
</gene>
<dbReference type="Pfam" id="PF02738">
    <property type="entry name" value="MoCoBD_1"/>
    <property type="match status" value="1"/>
</dbReference>
<evidence type="ECO:0000256" key="18">
    <source>
        <dbReference type="PIRSR" id="PIRSR000127-3"/>
    </source>
</evidence>
<dbReference type="InterPro" id="IPR000674">
    <property type="entry name" value="Ald_Oxase/Xan_DH_a/b"/>
</dbReference>
<dbReference type="FunFam" id="3.30.43.10:FF:000001">
    <property type="entry name" value="Xanthine dehydrogenase/oxidase"/>
    <property type="match status" value="1"/>
</dbReference>
<dbReference type="PROSITE" id="PS51387">
    <property type="entry name" value="FAD_PCMH"/>
    <property type="match status" value="1"/>
</dbReference>
<accession>A0A699ZCA4</accession>
<dbReference type="Gene3D" id="3.30.390.50">
    <property type="entry name" value="CO dehydrogenase flavoprotein, C-terminal domain"/>
    <property type="match status" value="1"/>
</dbReference>
<feature type="binding site" evidence="18">
    <location>
        <position position="775"/>
    </location>
    <ligand>
        <name>Mo-molybdopterin</name>
        <dbReference type="ChEBI" id="CHEBI:71302"/>
    </ligand>
    <ligandPart>
        <name>Mo</name>
        <dbReference type="ChEBI" id="CHEBI:28685"/>
    </ligandPart>
</feature>
<dbReference type="PANTHER" id="PTHR45444">
    <property type="entry name" value="XANTHINE DEHYDROGENASE"/>
    <property type="match status" value="1"/>
</dbReference>
<dbReference type="Pfam" id="PF01315">
    <property type="entry name" value="Ald_Xan_dh_C"/>
    <property type="match status" value="1"/>
</dbReference>
<dbReference type="InterPro" id="IPR036884">
    <property type="entry name" value="2Fe-2S-bd_dom_sf"/>
</dbReference>
<keyword evidence="9" id="KW-0560">Oxidoreductase</keyword>
<evidence type="ECO:0000256" key="10">
    <source>
        <dbReference type="ARBA" id="ARBA00023004"/>
    </source>
</evidence>
<feature type="binding site" evidence="17">
    <location>
        <position position="875"/>
    </location>
    <ligand>
        <name>substrate</name>
    </ligand>
</feature>
<keyword evidence="4 18" id="KW-0500">Molybdenum</keyword>
<proteinExistence type="inferred from homology"/>
<sequence>MLSHWEAGQVVHRSANACLCPLYAVEGMHVVTVEGIGNTREGLHPVQERLAKAHGSQCGFCTPGFVMSIGKSVAEPIFPPELKARAPQYLVMPGPQVTWHRPVTLEQLLELKATHPAAKLVVGNTEVGIEMKFKDMKYPILIAPTHVPELNSLAVTEQGVTAGAGVTLTRLMTFLKAEIAARPAWQTSTFQAVVGQLRWFAGNQIRNVSALAGNIVTGSPISDLNPLWMASGTTFTALGKDSAPRTVPASQFFLGYRQVDLRPHEILYQVHIPFTRPHEFVKEFKQSPRREDDIAIVNAGMRVRLEQAASGGWVVAEAAVAYGGVAARAIMAPQVAAALVGQPWDEATLTAALEAVRNDVVIADSAPGGKVEYRRALAASFIFKFFAHVATLMDQDSQTSFKPDLPDGLRSAAKVYDRPHAHGVQFHADALPNDVVGQPYQHMAADLQVCGEATYTDDIKLSSDALWAIPVTSTRAHAKILKVDASQALQAPGVAGYFGHKDVPGSNMIGPVVADEEVFASEVVTAVGQIIGLVVADSESAARRAARLVVVEYQDLPAVMSCEEAVEAGAFYSYANRLECGDVDAALAAAEHTLEGTFKLSGQEHFYLETNNCCVIPLENDEFTIYSSTQAPAKHQKYVAHVLGVPAHKVVSKTKRLGGGFGGKETRSIFLHCAVAVPAHALRRPVKLSLDRDEDMQMTGQRHAFMCQYKVGHTSEGRITALDYKLYNNAGNSWDLSAAIMDRCLLHCDNVYKVDNMRVAGRLCRTNQASNTAFRGFGGPQGLMFAEMTVEQVARAVGRPVHEVRELNMYQEGDVTHFKQVLEVFRAPTCWKEVKASSQYEERMKQARVEAFNAEHRWRKRGLAITPTKFGISFTTKFMNQAGALVHVYLDGSVLVSHGGVEMGQGLHTKMAQVAAQVFISETSTDKVPNASPTAASASSDMYGGAVLDACRQIKERLLPYRERFPDRSFKEIVNAAYLDRVDLSAHGFYATPDITGFGGVRPFNYFAYGAAVAEVELDTLTGDWHVLRADVVMDVGNPLNPAIDIGQVEGGFVQGMGWLCMEELQWGDRQHPWVRPGHLFTKGPGTYKIPTANDIPVDFRVALLRDAPNTRAIHSSKAVGEPPFHLGACVFFALKEAVYAARK</sequence>
<dbReference type="Gene3D" id="3.30.365.10">
    <property type="entry name" value="Aldehyde oxidase/xanthine dehydrogenase, molybdopterin binding domain"/>
    <property type="match status" value="4"/>
</dbReference>
<dbReference type="Gene3D" id="3.30.465.10">
    <property type="match status" value="1"/>
</dbReference>
<dbReference type="Pfam" id="PF20256">
    <property type="entry name" value="MoCoBD_2"/>
    <property type="match status" value="1"/>
</dbReference>
<feature type="binding site" evidence="18">
    <location>
        <position position="58"/>
    </location>
    <ligand>
        <name>[2Fe-2S] cluster</name>
        <dbReference type="ChEBI" id="CHEBI:190135"/>
        <label>2</label>
    </ligand>
</feature>
<dbReference type="InterPro" id="IPR012675">
    <property type="entry name" value="Beta-grasp_dom_sf"/>
</dbReference>
<keyword evidence="5" id="KW-0285">Flavoprotein</keyword>
<dbReference type="InterPro" id="IPR036856">
    <property type="entry name" value="Ald_Oxase/Xan_DH_a/b_sf"/>
</dbReference>
<dbReference type="InterPro" id="IPR016166">
    <property type="entry name" value="FAD-bd_PCMH"/>
</dbReference>
<dbReference type="InterPro" id="IPR036683">
    <property type="entry name" value="CO_DH_flav_C_dom_sf"/>
</dbReference>
<dbReference type="EMBL" id="BLLF01001452">
    <property type="protein sequence ID" value="GFH19375.1"/>
    <property type="molecule type" value="Genomic_DNA"/>
</dbReference>
<evidence type="ECO:0000256" key="15">
    <source>
        <dbReference type="ARBA" id="ARBA00049517"/>
    </source>
</evidence>
<dbReference type="Pfam" id="PF00941">
    <property type="entry name" value="FAD_binding_5"/>
    <property type="match status" value="1"/>
</dbReference>
<dbReference type="FunFam" id="3.30.365.10:FF:000002">
    <property type="entry name" value="Xanthine dehydrogenase oxidase"/>
    <property type="match status" value="1"/>
</dbReference>
<comment type="similarity">
    <text evidence="2">Belongs to the xanthine dehydrogenase family.</text>
</comment>
<dbReference type="EC" id="1.17.1.4" evidence="3"/>
<dbReference type="Pfam" id="PF03450">
    <property type="entry name" value="CO_deh_flav_C"/>
    <property type="match status" value="1"/>
</dbReference>
<dbReference type="InterPro" id="IPR002888">
    <property type="entry name" value="2Fe-2S-bd"/>
</dbReference>
<keyword evidence="10 18" id="KW-0408">Iron</keyword>